<reference evidence="3" key="1">
    <citation type="submission" date="2014-03" db="EMBL/GenBank/DDBJ databases">
        <authorList>
            <person name="Casaregola S."/>
        </authorList>
    </citation>
    <scope>NUCLEOTIDE SEQUENCE [LARGE SCALE GENOMIC DNA]</scope>
    <source>
        <strain evidence="3">CLIB 918</strain>
    </source>
</reference>
<accession>A0A0J9X942</accession>
<dbReference type="InterPro" id="IPR011990">
    <property type="entry name" value="TPR-like_helical_dom_sf"/>
</dbReference>
<protein>
    <submittedName>
        <fullName evidence="3">Similar to Saccharomyces cerevisiae YBL061C SKT5 Activator of Chs3p (Chitin synthase III)</fullName>
    </submittedName>
</protein>
<dbReference type="AlphaFoldDB" id="A0A0J9X942"/>
<dbReference type="Gene3D" id="1.25.40.10">
    <property type="entry name" value="Tetratricopeptide repeat domain"/>
    <property type="match status" value="2"/>
</dbReference>
<feature type="region of interest" description="Disordered" evidence="2">
    <location>
        <begin position="145"/>
        <end position="170"/>
    </location>
</feature>
<evidence type="ECO:0000256" key="2">
    <source>
        <dbReference type="SAM" id="MobiDB-lite"/>
    </source>
</evidence>
<name>A0A0J9X942_GEOCN</name>
<feature type="compositionally biased region" description="Basic residues" evidence="2">
    <location>
        <begin position="23"/>
        <end position="34"/>
    </location>
</feature>
<feature type="region of interest" description="Disordered" evidence="2">
    <location>
        <begin position="1"/>
        <end position="124"/>
    </location>
</feature>
<keyword evidence="1" id="KW-0677">Repeat</keyword>
<comment type="caution">
    <text evidence="3">The sequence shown here is derived from an EMBL/GenBank/DDBJ whole genome shotgun (WGS) entry which is preliminary data.</text>
</comment>
<feature type="compositionally biased region" description="Polar residues" evidence="2">
    <location>
        <begin position="91"/>
        <end position="100"/>
    </location>
</feature>
<evidence type="ECO:0000256" key="1">
    <source>
        <dbReference type="ARBA" id="ARBA00022737"/>
    </source>
</evidence>
<proteinExistence type="predicted"/>
<dbReference type="PANTHER" id="PTHR46430:SF1">
    <property type="entry name" value="CHITIN SYNTHASE REGULATOR SKT5-RELATED"/>
    <property type="match status" value="1"/>
</dbReference>
<evidence type="ECO:0000313" key="4">
    <source>
        <dbReference type="Proteomes" id="UP000242525"/>
    </source>
</evidence>
<dbReference type="Proteomes" id="UP000242525">
    <property type="component" value="Unassembled WGS sequence"/>
</dbReference>
<dbReference type="InterPro" id="IPR006597">
    <property type="entry name" value="Sel1-like"/>
</dbReference>
<feature type="region of interest" description="Disordered" evidence="2">
    <location>
        <begin position="240"/>
        <end position="269"/>
    </location>
</feature>
<dbReference type="EMBL" id="CCBN010000006">
    <property type="protein sequence ID" value="CDO53986.1"/>
    <property type="molecule type" value="Genomic_DNA"/>
</dbReference>
<dbReference type="OrthoDB" id="272077at2759"/>
<sequence length="627" mass="68894">MSYNYPSPVSSPPLKPFAGHTANGHRSHSFHKRANLSCSSIPELSEDASTPRPVSRSDSSDEEEFPFRNRRVRTPGTIVTSPTIVSPVIQRPTSVNSTKSVPAKNSHKATRSMSGSGNPHFTPPYQRSVSVYSLDFINRSSTPPVPPIAPYLNQSNRSSPSPSPSDGASIFDLNQSFLTSNLQENSSSLLPRIKTIELYRKNAKRSNDPLIQFQFAQYMLQTALLSGTIGSAKLDPSDYQITPSTTSSSSSGSTSAASPTQTPMTQQDETKIKKELLKESISYLHKLSLAGYPDAQYLLGDAYSSGALGKTDLKESFSQFQMAAKHGHAEAAYRTALCLEEGWGASKDSRKAIQYLRQASAKSHPGAMFRLGMACFYGRLGMHLAVSGDKLVRIQVEGIKWLTRATESANETYFWAPFELARIYEVGYKDLVFKDMKYAVELYVKSADLGYVTAAARLGHLYEYGEMGCPQDAALSIHYYTIAALGGDPTSMLAMCAWYMVGVDPVLPRNEEEAHEWARRAADKGLAKAEYAIGFFLENGIGCERDILRSVEYYKRAAKGGDQRAIDRLDNNRAQRKKSNTVAVKNIPTSNSTSNQGETLPLPASNGPSNDNKKQKKAKKDKECIIM</sequence>
<dbReference type="PANTHER" id="PTHR46430">
    <property type="entry name" value="PROTEIN SKT5-RELATED"/>
    <property type="match status" value="1"/>
</dbReference>
<dbReference type="InterPro" id="IPR051726">
    <property type="entry name" value="Chitin_Synth_Reg"/>
</dbReference>
<evidence type="ECO:0000313" key="3">
    <source>
        <dbReference type="EMBL" id="CDO53986.1"/>
    </source>
</evidence>
<organism evidence="3 4">
    <name type="scientific">Geotrichum candidum</name>
    <name type="common">Oospora lactis</name>
    <name type="synonym">Dipodascus geotrichum</name>
    <dbReference type="NCBI Taxonomy" id="1173061"/>
    <lineage>
        <taxon>Eukaryota</taxon>
        <taxon>Fungi</taxon>
        <taxon>Dikarya</taxon>
        <taxon>Ascomycota</taxon>
        <taxon>Saccharomycotina</taxon>
        <taxon>Dipodascomycetes</taxon>
        <taxon>Dipodascales</taxon>
        <taxon>Dipodascaceae</taxon>
        <taxon>Geotrichum</taxon>
    </lineage>
</organism>
<feature type="compositionally biased region" description="Polar residues" evidence="2">
    <location>
        <begin position="111"/>
        <end position="124"/>
    </location>
</feature>
<feature type="compositionally biased region" description="Low complexity" evidence="2">
    <location>
        <begin position="242"/>
        <end position="265"/>
    </location>
</feature>
<gene>
    <name evidence="3" type="ORF">BN980_GECA06s02991g</name>
</gene>
<feature type="region of interest" description="Disordered" evidence="2">
    <location>
        <begin position="573"/>
        <end position="627"/>
    </location>
</feature>
<keyword evidence="4" id="KW-1185">Reference proteome</keyword>
<dbReference type="SUPFAM" id="SSF81901">
    <property type="entry name" value="HCP-like"/>
    <property type="match status" value="2"/>
</dbReference>
<dbReference type="STRING" id="1173061.A0A0J9X942"/>
<feature type="compositionally biased region" description="Polar residues" evidence="2">
    <location>
        <begin position="580"/>
        <end position="598"/>
    </location>
</feature>
<dbReference type="Pfam" id="PF08238">
    <property type="entry name" value="Sel1"/>
    <property type="match status" value="7"/>
</dbReference>
<dbReference type="SMART" id="SM00671">
    <property type="entry name" value="SEL1"/>
    <property type="match status" value="6"/>
</dbReference>